<evidence type="ECO:0000313" key="3">
    <source>
        <dbReference type="EMBL" id="NYS97378.1"/>
    </source>
</evidence>
<sequence length="411" mass="42617">ATNEPTPAEQVVKVGETPSAEKSISNLAELPEGTKVEFETPVDTSKSGDQPVTVVVTYPDGSQDKVPVTVKVEENPTQAAANEPTPAEQAVKVGETPSAEKSISNLAELPADTKVEFETPVDTSQPGDKPAMVVVTYPDGSQDTVPVTVKVVEDPSQAATNTPTPADQTVKVGETPSAEKSIGNMTELPEGTKVAFETPVDTSQAGDKPATVVVTYPDGSQDTVPVTVKVVEEPTQAATNTPTPADQTVKVGETPSAEKSIGNMTELPEGTQAAFETPVDTSQAGDKPATVVVTYPDGSQDTVPVTVKVVEEPSQADTNTPTPAEQTVKVGETPSAEKSIGNMTELPAGTKVAFETPVDTSKSGEQQVTVVVTYPDGSQDKVPVTVKVAENPSQADSNTPAPMDQTVKVGE</sequence>
<protein>
    <submittedName>
        <fullName evidence="3">YSIRK signal domain/LPXTG anchor domain surface protein</fullName>
    </submittedName>
</protein>
<feature type="compositionally biased region" description="Polar residues" evidence="1">
    <location>
        <begin position="391"/>
        <end position="400"/>
    </location>
</feature>
<feature type="domain" description="Rib" evidence="2">
    <location>
        <begin position="2"/>
        <end position="73"/>
    </location>
</feature>
<dbReference type="RefSeq" id="WP_257151914.1">
    <property type="nucleotide sequence ID" value="NZ_JACBXX010000214.1"/>
</dbReference>
<dbReference type="EMBL" id="JACBXX010000214">
    <property type="protein sequence ID" value="NYS97378.1"/>
    <property type="molecule type" value="Genomic_DNA"/>
</dbReference>
<feature type="compositionally biased region" description="Low complexity" evidence="1">
    <location>
        <begin position="234"/>
        <end position="248"/>
    </location>
</feature>
<feature type="region of interest" description="Disordered" evidence="1">
    <location>
        <begin position="1"/>
        <end position="53"/>
    </location>
</feature>
<feature type="domain" description="Rib" evidence="2">
    <location>
        <begin position="157"/>
        <end position="231"/>
    </location>
</feature>
<gene>
    <name evidence="3" type="ORF">HZY94_09390</name>
</gene>
<accession>A0A7Z0M7R6</accession>
<feature type="region of interest" description="Disordered" evidence="1">
    <location>
        <begin position="389"/>
        <end position="411"/>
    </location>
</feature>
<dbReference type="Pfam" id="PF08428">
    <property type="entry name" value="Rib"/>
    <property type="match status" value="5"/>
</dbReference>
<feature type="compositionally biased region" description="Polar residues" evidence="1">
    <location>
        <begin position="315"/>
        <end position="325"/>
    </location>
</feature>
<dbReference type="Gene3D" id="2.60.40.3600">
    <property type="match status" value="3"/>
</dbReference>
<feature type="region of interest" description="Disordered" evidence="1">
    <location>
        <begin position="154"/>
        <end position="191"/>
    </location>
</feature>
<feature type="non-terminal residue" evidence="3">
    <location>
        <position position="411"/>
    </location>
</feature>
<evidence type="ECO:0000259" key="2">
    <source>
        <dbReference type="Pfam" id="PF08428"/>
    </source>
</evidence>
<feature type="region of interest" description="Disordered" evidence="1">
    <location>
        <begin position="312"/>
        <end position="348"/>
    </location>
</feature>
<comment type="caution">
    <text evidence="3">The sequence shown here is derived from an EMBL/GenBank/DDBJ whole genome shotgun (WGS) entry which is preliminary data.</text>
</comment>
<proteinExistence type="predicted"/>
<dbReference type="InterPro" id="IPR012706">
    <property type="entry name" value="Rib_alpha_Esp_rpt"/>
</dbReference>
<evidence type="ECO:0000313" key="4">
    <source>
        <dbReference type="Proteomes" id="UP000589521"/>
    </source>
</evidence>
<feature type="compositionally biased region" description="Polar residues" evidence="1">
    <location>
        <begin position="157"/>
        <end position="167"/>
    </location>
</feature>
<feature type="domain" description="Rib" evidence="2">
    <location>
        <begin position="315"/>
        <end position="389"/>
    </location>
</feature>
<feature type="region of interest" description="Disordered" evidence="1">
    <location>
        <begin position="234"/>
        <end position="268"/>
    </location>
</feature>
<dbReference type="InterPro" id="IPR059115">
    <property type="entry name" value="Rib"/>
</dbReference>
<feature type="domain" description="Rib" evidence="2">
    <location>
        <begin position="236"/>
        <end position="310"/>
    </location>
</feature>
<feature type="region of interest" description="Disordered" evidence="1">
    <location>
        <begin position="75"/>
        <end position="102"/>
    </location>
</feature>
<dbReference type="AlphaFoldDB" id="A0A7Z0M7R6"/>
<feature type="non-terminal residue" evidence="3">
    <location>
        <position position="1"/>
    </location>
</feature>
<evidence type="ECO:0000256" key="1">
    <source>
        <dbReference type="SAM" id="MobiDB-lite"/>
    </source>
</evidence>
<feature type="domain" description="Rib" evidence="2">
    <location>
        <begin position="78"/>
        <end position="152"/>
    </location>
</feature>
<dbReference type="NCBIfam" id="TIGR02331">
    <property type="entry name" value="rib_alpha"/>
    <property type="match status" value="5"/>
</dbReference>
<name>A0A7Z0M7R6_9STRE</name>
<organism evidence="3 4">
    <name type="scientific">Streptococcus danieliae</name>
    <dbReference type="NCBI Taxonomy" id="747656"/>
    <lineage>
        <taxon>Bacteria</taxon>
        <taxon>Bacillati</taxon>
        <taxon>Bacillota</taxon>
        <taxon>Bacilli</taxon>
        <taxon>Lactobacillales</taxon>
        <taxon>Streptococcaceae</taxon>
        <taxon>Streptococcus</taxon>
    </lineage>
</organism>
<reference evidence="3 4" key="1">
    <citation type="submission" date="2020-07" db="EMBL/GenBank/DDBJ databases">
        <title>MOT database genomes.</title>
        <authorList>
            <person name="Joseph S."/>
            <person name="Aduse-Opoku J."/>
            <person name="Hashim A."/>
            <person name="Wade W."/>
            <person name="Curtis M."/>
        </authorList>
    </citation>
    <scope>NUCLEOTIDE SEQUENCE [LARGE SCALE GENOMIC DNA]</scope>
    <source>
        <strain evidence="3 4">STR</strain>
    </source>
</reference>
<dbReference type="Proteomes" id="UP000589521">
    <property type="component" value="Unassembled WGS sequence"/>
</dbReference>